<feature type="binding site" evidence="6">
    <location>
        <position position="115"/>
    </location>
    <ligand>
        <name>[2Fe-2S] cluster</name>
        <dbReference type="ChEBI" id="CHEBI:190135"/>
        <label>2</label>
    </ligand>
</feature>
<keyword evidence="6" id="KW-0408">Iron</keyword>
<dbReference type="InterPro" id="IPR002346">
    <property type="entry name" value="Mopterin_DH_FAD-bd"/>
</dbReference>
<feature type="binding site" evidence="6">
    <location>
        <position position="1375"/>
    </location>
    <ligand>
        <name>Mo-molybdopterin</name>
        <dbReference type="ChEBI" id="CHEBI:71302"/>
    </ligand>
    <ligandPart>
        <name>Mo</name>
        <dbReference type="ChEBI" id="CHEBI:28685"/>
    </ligandPart>
</feature>
<dbReference type="GeneID" id="9622808"/>
<dbReference type="Gene3D" id="3.30.465.10">
    <property type="match status" value="1"/>
</dbReference>
<keyword evidence="6" id="KW-0411">Iron-sulfur</keyword>
<evidence type="ECO:0000256" key="6">
    <source>
        <dbReference type="PIRSR" id="PIRSR000127-3"/>
    </source>
</evidence>
<evidence type="ECO:0000313" key="9">
    <source>
        <dbReference type="EMBL" id="EFJ41839.1"/>
    </source>
</evidence>
<evidence type="ECO:0000256" key="1">
    <source>
        <dbReference type="ARBA" id="ARBA00006849"/>
    </source>
</evidence>
<feature type="compositionally biased region" description="Pro residues" evidence="7">
    <location>
        <begin position="691"/>
        <end position="702"/>
    </location>
</feature>
<dbReference type="InterPro" id="IPR016169">
    <property type="entry name" value="FAD-bd_PCMH_sub2"/>
</dbReference>
<dbReference type="Pfam" id="PF20256">
    <property type="entry name" value="MoCoBD_2"/>
    <property type="match status" value="1"/>
</dbReference>
<evidence type="ECO:0000256" key="4">
    <source>
        <dbReference type="PIRSR" id="PIRSR000127-1"/>
    </source>
</evidence>
<name>D8UEG4_VOLCA</name>
<dbReference type="SUPFAM" id="SSF47741">
    <property type="entry name" value="CO dehydrogenase ISP C-domain like"/>
    <property type="match status" value="1"/>
</dbReference>
<accession>D8UEG4</accession>
<dbReference type="InterPro" id="IPR016208">
    <property type="entry name" value="Ald_Oxase/xanthine_DH-like"/>
</dbReference>
<feature type="binding site" evidence="6">
    <location>
        <position position="1017"/>
    </location>
    <ligand>
        <name>Mo-molybdopterin</name>
        <dbReference type="ChEBI" id="CHEBI:71302"/>
    </ligand>
    <ligandPart>
        <name>Mo</name>
        <dbReference type="ChEBI" id="CHEBI:28685"/>
    </ligandPart>
</feature>
<keyword evidence="6" id="KW-0479">Metal-binding</keyword>
<dbReference type="Pfam" id="PF00941">
    <property type="entry name" value="FAD_binding_5"/>
    <property type="match status" value="1"/>
</dbReference>
<feature type="region of interest" description="Disordered" evidence="7">
    <location>
        <begin position="668"/>
        <end position="704"/>
    </location>
</feature>
<dbReference type="InterPro" id="IPR008274">
    <property type="entry name" value="AldOxase/xan_DH_MoCoBD1"/>
</dbReference>
<dbReference type="SMR" id="D8UEG4"/>
<dbReference type="STRING" id="3068.D8UEG4"/>
<evidence type="ECO:0000256" key="7">
    <source>
        <dbReference type="SAM" id="MobiDB-lite"/>
    </source>
</evidence>
<dbReference type="Gene3D" id="1.10.150.120">
    <property type="entry name" value="[2Fe-2S]-binding domain"/>
    <property type="match status" value="1"/>
</dbReference>
<feature type="binding site" evidence="6">
    <location>
        <position position="1161"/>
    </location>
    <ligand>
        <name>Mo-molybdopterin</name>
        <dbReference type="ChEBI" id="CHEBI:71302"/>
    </ligand>
    <ligandPart>
        <name>Mo</name>
        <dbReference type="ChEBI" id="CHEBI:28685"/>
    </ligandPart>
</feature>
<feature type="binding site" evidence="6">
    <location>
        <position position="986"/>
    </location>
    <ligand>
        <name>Mo-molybdopterin</name>
        <dbReference type="ChEBI" id="CHEBI:71302"/>
    </ligand>
    <ligandPart>
        <name>Mo</name>
        <dbReference type="ChEBI" id="CHEBI:28685"/>
    </ligandPart>
</feature>
<dbReference type="InterPro" id="IPR036884">
    <property type="entry name" value="2Fe-2S-bd_dom_sf"/>
</dbReference>
<evidence type="ECO:0000256" key="5">
    <source>
        <dbReference type="PIRSR" id="PIRSR000127-2"/>
    </source>
</evidence>
<dbReference type="InterPro" id="IPR000674">
    <property type="entry name" value="Ald_Oxase/Xan_DH_a/b"/>
</dbReference>
<dbReference type="SMART" id="SM01008">
    <property type="entry name" value="Ald_Xan_dh_C"/>
    <property type="match status" value="1"/>
</dbReference>
<feature type="compositionally biased region" description="Gly residues" evidence="7">
    <location>
        <begin position="1608"/>
        <end position="1625"/>
    </location>
</feature>
<feature type="region of interest" description="Disordered" evidence="7">
    <location>
        <begin position="1597"/>
        <end position="1625"/>
    </location>
</feature>
<dbReference type="PROSITE" id="PS51387">
    <property type="entry name" value="FAD_PCMH"/>
    <property type="match status" value="1"/>
</dbReference>
<feature type="compositionally biased region" description="Polar residues" evidence="7">
    <location>
        <begin position="1081"/>
        <end position="1096"/>
    </location>
</feature>
<dbReference type="KEGG" id="vcn:VOLCADRAFT_98105"/>
<feature type="region of interest" description="Disordered" evidence="7">
    <location>
        <begin position="1076"/>
        <end position="1103"/>
    </location>
</feature>
<dbReference type="PANTHER" id="PTHR11908">
    <property type="entry name" value="XANTHINE DEHYDROGENASE"/>
    <property type="match status" value="1"/>
</dbReference>
<evidence type="ECO:0000256" key="2">
    <source>
        <dbReference type="ARBA" id="ARBA00022505"/>
    </source>
</evidence>
<dbReference type="SUPFAM" id="SSF56003">
    <property type="entry name" value="Molybdenum cofactor-binding domain"/>
    <property type="match status" value="1"/>
</dbReference>
<feature type="compositionally biased region" description="Low complexity" evidence="7">
    <location>
        <begin position="1597"/>
        <end position="1607"/>
    </location>
</feature>
<dbReference type="Proteomes" id="UP000001058">
    <property type="component" value="Unassembled WGS sequence"/>
</dbReference>
<dbReference type="GO" id="GO:0071949">
    <property type="term" value="F:FAD binding"/>
    <property type="evidence" value="ECO:0007669"/>
    <property type="project" value="InterPro"/>
</dbReference>
<feature type="compositionally biased region" description="Low complexity" evidence="7">
    <location>
        <begin position="675"/>
        <end position="690"/>
    </location>
</feature>
<evidence type="ECO:0000256" key="3">
    <source>
        <dbReference type="ARBA" id="ARBA00023002"/>
    </source>
</evidence>
<dbReference type="Gene3D" id="3.30.390.50">
    <property type="entry name" value="CO dehydrogenase flavoprotein, C-terminal domain"/>
    <property type="match status" value="1"/>
</dbReference>
<comment type="cofactor">
    <cofactor evidence="6">
        <name>[2Fe-2S] cluster</name>
        <dbReference type="ChEBI" id="CHEBI:190135"/>
    </cofactor>
    <text evidence="6">Binds 2 [2Fe-2S] clusters.</text>
</comment>
<keyword evidence="2 6" id="KW-0500">Molybdenum</keyword>
<proteinExistence type="inferred from homology"/>
<feature type="binding site" evidence="5">
    <location>
        <position position="375"/>
    </location>
    <ligand>
        <name>FAD</name>
        <dbReference type="ChEBI" id="CHEBI:57692"/>
    </ligand>
</feature>
<dbReference type="Pfam" id="PF02738">
    <property type="entry name" value="MoCoBD_1"/>
    <property type="match status" value="2"/>
</dbReference>
<dbReference type="OrthoDB" id="542112at2759"/>
<evidence type="ECO:0000313" key="10">
    <source>
        <dbReference type="Proteomes" id="UP000001058"/>
    </source>
</evidence>
<dbReference type="RefSeq" id="XP_002957037.1">
    <property type="nucleotide sequence ID" value="XM_002956991.1"/>
</dbReference>
<feature type="binding site" evidence="6">
    <location>
        <position position="113"/>
    </location>
    <ligand>
        <name>[2Fe-2S] cluster</name>
        <dbReference type="ChEBI" id="CHEBI:190135"/>
        <label>2</label>
    </ligand>
</feature>
<dbReference type="SUPFAM" id="SSF54665">
    <property type="entry name" value="CO dehydrogenase molybdoprotein N-domain-like"/>
    <property type="match status" value="1"/>
</dbReference>
<dbReference type="GO" id="GO:0005506">
    <property type="term" value="F:iron ion binding"/>
    <property type="evidence" value="ECO:0007669"/>
    <property type="project" value="InterPro"/>
</dbReference>
<dbReference type="InterPro" id="IPR016166">
    <property type="entry name" value="FAD-bd_PCMH"/>
</dbReference>
<keyword evidence="6" id="KW-0001">2Fe-2S</keyword>
<dbReference type="FunFam" id="3.30.365.10:FF:000001">
    <property type="entry name" value="Xanthine dehydrogenase oxidase"/>
    <property type="match status" value="1"/>
</dbReference>
<gene>
    <name evidence="9" type="ORF">VOLCADRAFT_98105</name>
</gene>
<dbReference type="InterPro" id="IPR036856">
    <property type="entry name" value="Ald_Oxase/Xan_DH_a/b_sf"/>
</dbReference>
<feature type="region of interest" description="Disordered" evidence="7">
    <location>
        <begin position="1194"/>
        <end position="1217"/>
    </location>
</feature>
<dbReference type="PIRSF" id="PIRSF000127">
    <property type="entry name" value="Xanthine_DH"/>
    <property type="match status" value="1"/>
</dbReference>
<dbReference type="EMBL" id="GL378389">
    <property type="protein sequence ID" value="EFJ41839.1"/>
    <property type="molecule type" value="Genomic_DNA"/>
</dbReference>
<dbReference type="eggNOG" id="KOG0430">
    <property type="taxonomic scope" value="Eukaryota"/>
</dbReference>
<keyword evidence="5" id="KW-0285">Flavoprotein</keyword>
<keyword evidence="10" id="KW-1185">Reference proteome</keyword>
<feature type="domain" description="FAD-binding PCMH-type" evidence="8">
    <location>
        <begin position="187"/>
        <end position="436"/>
    </location>
</feature>
<dbReference type="Gene3D" id="3.90.1170.50">
    <property type="entry name" value="Aldehyde oxidase/xanthine dehydrogenase, a/b hammerhead"/>
    <property type="match status" value="1"/>
</dbReference>
<dbReference type="InParanoid" id="D8UEG4"/>
<dbReference type="Pfam" id="PF01315">
    <property type="entry name" value="Ald_Xan_dh_C"/>
    <property type="match status" value="1"/>
</dbReference>
<feature type="binding site" evidence="5">
    <location>
        <position position="446"/>
    </location>
    <ligand>
        <name>FAD</name>
        <dbReference type="ChEBI" id="CHEBI:57692"/>
    </ligand>
</feature>
<feature type="binding site" evidence="6">
    <location>
        <position position="22"/>
    </location>
    <ligand>
        <name>[2Fe-2S] cluster</name>
        <dbReference type="ChEBI" id="CHEBI:190135"/>
        <label>1</label>
    </ligand>
</feature>
<dbReference type="GO" id="GO:0016491">
    <property type="term" value="F:oxidoreductase activity"/>
    <property type="evidence" value="ECO:0007669"/>
    <property type="project" value="UniProtKB-KW"/>
</dbReference>
<dbReference type="GO" id="GO:0051537">
    <property type="term" value="F:2 iron, 2 sulfur cluster binding"/>
    <property type="evidence" value="ECO:0007669"/>
    <property type="project" value="UniProtKB-KW"/>
</dbReference>
<feature type="binding site" evidence="6">
    <location>
        <position position="63"/>
    </location>
    <ligand>
        <name>[2Fe-2S] cluster</name>
        <dbReference type="ChEBI" id="CHEBI:190135"/>
        <label>2</label>
    </ligand>
</feature>
<feature type="compositionally biased region" description="Pro residues" evidence="7">
    <location>
        <begin position="1198"/>
        <end position="1208"/>
    </location>
</feature>
<evidence type="ECO:0000259" key="8">
    <source>
        <dbReference type="PROSITE" id="PS51387"/>
    </source>
</evidence>
<feature type="binding site" evidence="6">
    <location>
        <position position="66"/>
    </location>
    <ligand>
        <name>[2Fe-2S] cluster</name>
        <dbReference type="ChEBI" id="CHEBI:190135"/>
        <label>2</label>
    </ligand>
</feature>
<feature type="binding site" evidence="5">
    <location>
        <position position="426"/>
    </location>
    <ligand>
        <name>FAD</name>
        <dbReference type="ChEBI" id="CHEBI:57692"/>
    </ligand>
</feature>
<reference evidence="9 10" key="1">
    <citation type="journal article" date="2010" name="Science">
        <title>Genomic analysis of organismal complexity in the multicellular green alga Volvox carteri.</title>
        <authorList>
            <person name="Prochnik S.E."/>
            <person name="Umen J."/>
            <person name="Nedelcu A.M."/>
            <person name="Hallmann A."/>
            <person name="Miller S.M."/>
            <person name="Nishii I."/>
            <person name="Ferris P."/>
            <person name="Kuo A."/>
            <person name="Mitros T."/>
            <person name="Fritz-Laylin L.K."/>
            <person name="Hellsten U."/>
            <person name="Chapman J."/>
            <person name="Simakov O."/>
            <person name="Rensing S.A."/>
            <person name="Terry A."/>
            <person name="Pangilinan J."/>
            <person name="Kapitonov V."/>
            <person name="Jurka J."/>
            <person name="Salamov A."/>
            <person name="Shapiro H."/>
            <person name="Schmutz J."/>
            <person name="Grimwood J."/>
            <person name="Lindquist E."/>
            <person name="Lucas S."/>
            <person name="Grigoriev I.V."/>
            <person name="Schmitt R."/>
            <person name="Kirk D."/>
            <person name="Rokhsar D.S."/>
        </authorList>
    </citation>
    <scope>NUCLEOTIDE SEQUENCE [LARGE SCALE GENOMIC DNA]</scope>
    <source>
        <strain evidence="10">f. Nagariensis / Eve</strain>
    </source>
</reference>
<dbReference type="InterPro" id="IPR046867">
    <property type="entry name" value="AldOxase/xan_DH_MoCoBD2"/>
</dbReference>
<sequence length="1664" mass="171599">MVVQSTYAPNDSHPHLRTLNSCLAPVYSVLGRSVITAEGLPAAEPYGTSLVAGRLSEFHASQCGYCTPGFTVACHAALHNAAAAAADGGAAATAMPATPDDGSLLRALDGNLCRCTGYRPIVAACRSLAAEVTDIEDLCRRRTAGATAAGSISPVAATACGSGTADVTSSGSSGSSGSCGDSSCTEISLGSRQVLKVPRSLEQLVSEAGRLAAAAAGRSTPSWRLVAGHTGHGVFKDWPLEEEVLVAVAEVPELRRLEIMAANDGLVNCEEATSAREVSYHLHIGACTTLERLAAHLAHRAQGVAAEEEVAVAAVAPGGTGADNNSDVAGTAFGVRQWAAETSAHLYRIAGRHVRNSATVGGNLVLARERSLPSDVATLLAAAGSEVELVVVSSDPETHGSVRRADLLEFVTGAAPSLPPGASYILTAVRVPLPPADPRVRFWSHRIAERYSNAAAVANAAVLVRLSAAEEAEGPRPVVEEVRIVVGVRTPGGGASAPGAPHDSLSEHNAAKLKDATVVLLDGWQCLRAKAAEAALRNQAATAATVVAALEALAATDLAEVTAAASATAAAAGDEEKAVAAVTIAQGLVAQGLMACLGLSPTPPAAEIQAAPGVDVIKAAAGVENGDGDGGADCVHGAAKVAVHEGVNGDADGAAEAAVIISANGHGITAHSRPDQQPQQPQQPQCSSMSSPPPRRMPPPPLVEGRQFLTDAVPELLPVTQPVPKLGSKLQASGTALYTEDVPVHRGALYGAFVLSARACGRLAGIDASPAVSLPGVVRFLGASDLAGVGPGGALNACEKPPVGAGAAEKTFLEVGGKCEFAGQLVGVVLADSHVAAQRGAKAVHLMYDTSTDGDAPLLSIADAVRARSFYQLPGLLPSFPSGNTYGDKNSVLSKGGSDVDKVLSTAAAPAAAALTAAALGGGERDESTAIAGVPGSASPPPRPSTLRVVCGRYFTPSQLHFYMETQSAVAWPDEDGCVVVHSSCQGPDFVQGGVSAALQLPLNKVLVRCRRVGGGFGGKLTFARRVAVVAAVAAVATGRQVRISVPRNTDAVMWGGRCETDVSYVAVLDDCPAEDGDPDASSSNVHGQQDQTSSPHQRRAPPRFRALDIHAVMMGGAQKDISFIDAMGMIAAVDSVYDIPAFRLEVALARCNLPPRTAVRGPGEINATMVIEQIMEHVAAELKVDPEALREANFLKAPPPPPPPSPEPDCANDVATAPGQGVAAAAPMEPVVTTALGKTIPLRQYTLPYMWSRLQRVADWERIKAAVESFNATSPWRKRGVAMIPTRRVGGAAQGYTMYRGKKPAYVSLLQDGTVQVACHGVEMGQGLWTKVAQVAALTLSEVLPHSRRPLDISFIRICDNSTELLPHSGVTGASTTSEIACAAVRLACLQLLKNLREFALPKMAGREDFGLRAPLSAFAWGGQSDLPESSRGVAVGPLAPQYHVMGVALGVVELSAFHPTHIKRFLKTFLHLRQVDILTGDRRVLRSDIMFDLGRPVNPAVDLGQVEGAFVQGLGMMLQEEVTYDSTTGALVQNSTWNYKPPSVSCVPQQLNVHMLNDAPLASEGPVSSKACGEPPLLLSAVVLAALQRATAAARTATSTSVGSTSNGGDGSGAGQVMKGSGGGSARSGFVPLLAPATVERVRVMCGREGAAEIIKRNLSNW</sequence>
<dbReference type="SUPFAM" id="SSF56176">
    <property type="entry name" value="FAD-binding/transporter-associated domain-like"/>
    <property type="match status" value="1"/>
</dbReference>
<keyword evidence="3" id="KW-0560">Oxidoreductase</keyword>
<comment type="cofactor">
    <cofactor evidence="6">
        <name>Mo-molybdopterin</name>
        <dbReference type="ChEBI" id="CHEBI:71302"/>
    </cofactor>
    <text evidence="6">Binds 1 Mo-molybdopterin (Mo-MPT) cofactor per subunit.</text>
</comment>
<dbReference type="InterPro" id="IPR002888">
    <property type="entry name" value="2Fe-2S-bd"/>
</dbReference>
<dbReference type="PANTHER" id="PTHR11908:SF132">
    <property type="entry name" value="ALDEHYDE OXIDASE 1-RELATED"/>
    <property type="match status" value="1"/>
</dbReference>
<comment type="similarity">
    <text evidence="1">Belongs to the xanthine dehydrogenase family.</text>
</comment>
<keyword evidence="5" id="KW-0274">FAD</keyword>
<dbReference type="Pfam" id="PF01799">
    <property type="entry name" value="Fer2_2"/>
    <property type="match status" value="1"/>
</dbReference>
<dbReference type="InterPro" id="IPR037165">
    <property type="entry name" value="AldOxase/xan_DH_Mopterin-bd_sf"/>
</dbReference>
<organism evidence="10">
    <name type="scientific">Volvox carteri f. nagariensis</name>
    <dbReference type="NCBI Taxonomy" id="3068"/>
    <lineage>
        <taxon>Eukaryota</taxon>
        <taxon>Viridiplantae</taxon>
        <taxon>Chlorophyta</taxon>
        <taxon>core chlorophytes</taxon>
        <taxon>Chlorophyceae</taxon>
        <taxon>CS clade</taxon>
        <taxon>Chlamydomonadales</taxon>
        <taxon>Volvocaceae</taxon>
        <taxon>Volvox</taxon>
    </lineage>
</organism>
<dbReference type="Gene3D" id="3.30.365.10">
    <property type="entry name" value="Aldehyde oxidase/xanthine dehydrogenase, molybdopterin binding domain"/>
    <property type="match status" value="6"/>
</dbReference>
<protein>
    <recommendedName>
        <fullName evidence="8">FAD-binding PCMH-type domain-containing protein</fullName>
    </recommendedName>
</protein>
<feature type="active site" description="Proton acceptor" evidence="4">
    <location>
        <position position="1576"/>
    </location>
</feature>
<dbReference type="InterPro" id="IPR036318">
    <property type="entry name" value="FAD-bd_PCMH-like_sf"/>
</dbReference>
<comment type="cofactor">
    <cofactor evidence="5">
        <name>FAD</name>
        <dbReference type="ChEBI" id="CHEBI:57692"/>
    </cofactor>
</comment>